<dbReference type="InterPro" id="IPR028203">
    <property type="entry name" value="PSII_CF48-like_dom"/>
</dbReference>
<feature type="compositionally biased region" description="Pro residues" evidence="3">
    <location>
        <begin position="331"/>
        <end position="344"/>
    </location>
</feature>
<evidence type="ECO:0000313" key="5">
    <source>
        <dbReference type="EMBL" id="KAK3283823.1"/>
    </source>
</evidence>
<dbReference type="GO" id="GO:0015979">
    <property type="term" value="P:photosynthesis"/>
    <property type="evidence" value="ECO:0007669"/>
    <property type="project" value="UniProtKB-KW"/>
</dbReference>
<evidence type="ECO:0000256" key="1">
    <source>
        <dbReference type="ARBA" id="ARBA00022531"/>
    </source>
</evidence>
<dbReference type="SUPFAM" id="SSF110296">
    <property type="entry name" value="Oligoxyloglucan reducing end-specific cellobiohydrolase"/>
    <property type="match status" value="2"/>
</dbReference>
<dbReference type="GO" id="GO:0009523">
    <property type="term" value="C:photosystem II"/>
    <property type="evidence" value="ECO:0007669"/>
    <property type="project" value="UniProtKB-KW"/>
</dbReference>
<keyword evidence="1" id="KW-0602">Photosynthesis</keyword>
<organism evidence="5 6">
    <name type="scientific">Cymbomonas tetramitiformis</name>
    <dbReference type="NCBI Taxonomy" id="36881"/>
    <lineage>
        <taxon>Eukaryota</taxon>
        <taxon>Viridiplantae</taxon>
        <taxon>Chlorophyta</taxon>
        <taxon>Pyramimonadophyceae</taxon>
        <taxon>Pyramimonadales</taxon>
        <taxon>Pyramimonadaceae</taxon>
        <taxon>Cymbomonas</taxon>
    </lineage>
</organism>
<comment type="caution">
    <text evidence="5">The sequence shown here is derived from an EMBL/GenBank/DDBJ whole genome shotgun (WGS) entry which is preliminary data.</text>
</comment>
<feature type="domain" description="Photosynthesis system II assembly factor Ycf48/Hcf136-like" evidence="4">
    <location>
        <begin position="187"/>
        <end position="296"/>
    </location>
</feature>
<feature type="domain" description="Photosynthesis system II assembly factor Ycf48/Hcf136-like" evidence="4">
    <location>
        <begin position="541"/>
        <end position="618"/>
    </location>
</feature>
<dbReference type="PANTHER" id="PTHR47199:SF2">
    <property type="entry name" value="PHOTOSYSTEM II STABILITY_ASSEMBLY FACTOR HCF136, CHLOROPLASTIC"/>
    <property type="match status" value="1"/>
</dbReference>
<evidence type="ECO:0000256" key="3">
    <source>
        <dbReference type="SAM" id="MobiDB-lite"/>
    </source>
</evidence>
<dbReference type="Pfam" id="PF14870">
    <property type="entry name" value="PSII_BNR"/>
    <property type="match status" value="3"/>
</dbReference>
<accession>A0AAE0GTM8</accession>
<reference evidence="5 6" key="1">
    <citation type="journal article" date="2015" name="Genome Biol. Evol.">
        <title>Comparative Genomics of a Bacterivorous Green Alga Reveals Evolutionary Causalities and Consequences of Phago-Mixotrophic Mode of Nutrition.</title>
        <authorList>
            <person name="Burns J.A."/>
            <person name="Paasch A."/>
            <person name="Narechania A."/>
            <person name="Kim E."/>
        </authorList>
    </citation>
    <scope>NUCLEOTIDE SEQUENCE [LARGE SCALE GENOMIC DNA]</scope>
    <source>
        <strain evidence="5 6">PLY_AMNH</strain>
    </source>
</reference>
<dbReference type="Proteomes" id="UP001190700">
    <property type="component" value="Unassembled WGS sequence"/>
</dbReference>
<dbReference type="Gene3D" id="2.130.10.10">
    <property type="entry name" value="YVTN repeat-like/Quinoprotein amine dehydrogenase"/>
    <property type="match status" value="2"/>
</dbReference>
<feature type="domain" description="Photosynthesis system II assembly factor Ycf48/Hcf136-like" evidence="4">
    <location>
        <begin position="392"/>
        <end position="487"/>
    </location>
</feature>
<evidence type="ECO:0000313" key="6">
    <source>
        <dbReference type="Proteomes" id="UP001190700"/>
    </source>
</evidence>
<feature type="compositionally biased region" description="Low complexity" evidence="3">
    <location>
        <begin position="314"/>
        <end position="330"/>
    </location>
</feature>
<dbReference type="AlphaFoldDB" id="A0AAE0GTM8"/>
<name>A0AAE0GTM8_9CHLO</name>
<evidence type="ECO:0000259" key="4">
    <source>
        <dbReference type="Pfam" id="PF14870"/>
    </source>
</evidence>
<dbReference type="InterPro" id="IPR015943">
    <property type="entry name" value="WD40/YVTN_repeat-like_dom_sf"/>
</dbReference>
<keyword evidence="2" id="KW-0604">Photosystem II</keyword>
<sequence>MQSYQTAWAVGEYDTVVKSVDRGDTWYEVQTGVGGVGQHWYSVAFYNSTHGWIVGAYGKVIYTNGGGETGSWIEQFSDVSQVVGTGTRPAYGAFLYDIQILDGGVALMVGQSGNIRRTYNWGETWEEVEALASYDFLALHFVTALRGWVVGDCGERILYTEDGGDTWSWQFPSEFLDDTGQFEQRLLLNDILFISDNVGFAVGREGRMLRTDHGGIDFSWHYVESCTSYALYSIALDPLSGEGFIVGNERVTCYSVDNGTDWSYLMVLPGQGGSLSAVSQWGSDNLAQAAGDFGAIALQGRHLHHLPTSPKPPTSFSTSTTPTFPASTSALPPPPPPPSPPPPLRLLHLHLLHHLHHHHRHHPLLHLRPPTASPPLPPPPPSPPCPSPPPPMWNHMPGPTTEDLHDIALASETEGWIVGEGDTILHSSDGGATWLYGESGIGKPCADCLRYVWYSASFLNSTLGWVVGSYGTAIRTSDGGMSTWTLLETGVQPTLMLYGVVAVNSSTVFAVGDANTIIRSTDGGNTWVHQNSRTRSMAFKAVYFVNESTGYVVGYNEGDMLSGRILYTDDAGETWQYQYYQPNHVMNTIVFISDYEGWAAGGQGVFIHTTDGGVTWKQHRGCSENEVYDLAMDGRTGYGYAVGYEGVICNTEDFGQTWNLQVGP</sequence>
<dbReference type="PANTHER" id="PTHR47199">
    <property type="entry name" value="PHOTOSYSTEM II STABILITY/ASSEMBLY FACTOR HCF136, CHLOROPLASTIC"/>
    <property type="match status" value="1"/>
</dbReference>
<feature type="region of interest" description="Disordered" evidence="3">
    <location>
        <begin position="304"/>
        <end position="345"/>
    </location>
</feature>
<proteinExistence type="predicted"/>
<evidence type="ECO:0000256" key="2">
    <source>
        <dbReference type="ARBA" id="ARBA00023276"/>
    </source>
</evidence>
<keyword evidence="6" id="KW-1185">Reference proteome</keyword>
<gene>
    <name evidence="5" type="ORF">CYMTET_8499</name>
</gene>
<feature type="region of interest" description="Disordered" evidence="3">
    <location>
        <begin position="362"/>
        <end position="400"/>
    </location>
</feature>
<protein>
    <recommendedName>
        <fullName evidence="4">Photosynthesis system II assembly factor Ycf48/Hcf136-like domain-containing protein</fullName>
    </recommendedName>
</protein>
<feature type="compositionally biased region" description="Pro residues" evidence="3">
    <location>
        <begin position="371"/>
        <end position="392"/>
    </location>
</feature>
<dbReference type="EMBL" id="LGRX02002642">
    <property type="protein sequence ID" value="KAK3283823.1"/>
    <property type="molecule type" value="Genomic_DNA"/>
</dbReference>